<dbReference type="Proteomes" id="UP000013063">
    <property type="component" value="Unassembled WGS sequence"/>
</dbReference>
<sequence length="68" mass="6906">MTHAPNSPGRSDNEAEAPGDFSALGGEEKVRKTGEKSRAQAGPDGPDAAEIGDTFKGPKGDPAEGKRG</sequence>
<organism evidence="2 3">
    <name type="scientific">Caulobacter vibrioides OR37</name>
    <dbReference type="NCBI Taxonomy" id="1292034"/>
    <lineage>
        <taxon>Bacteria</taxon>
        <taxon>Pseudomonadati</taxon>
        <taxon>Pseudomonadota</taxon>
        <taxon>Alphaproteobacteria</taxon>
        <taxon>Caulobacterales</taxon>
        <taxon>Caulobacteraceae</taxon>
        <taxon>Caulobacter</taxon>
    </lineage>
</organism>
<dbReference type="PATRIC" id="fig|1292034.3.peg.2767"/>
<feature type="compositionally biased region" description="Basic and acidic residues" evidence="1">
    <location>
        <begin position="26"/>
        <end position="38"/>
    </location>
</feature>
<evidence type="ECO:0000313" key="2">
    <source>
        <dbReference type="EMBL" id="ENZ81381.1"/>
    </source>
</evidence>
<evidence type="ECO:0000313" key="3">
    <source>
        <dbReference type="Proteomes" id="UP000013063"/>
    </source>
</evidence>
<name>R0CY22_CAUVI</name>
<dbReference type="RefSeq" id="WP_004620900.1">
    <property type="nucleotide sequence ID" value="NZ_APMP01000018.1"/>
</dbReference>
<feature type="compositionally biased region" description="Basic and acidic residues" evidence="1">
    <location>
        <begin position="56"/>
        <end position="68"/>
    </location>
</feature>
<proteinExistence type="predicted"/>
<dbReference type="OrthoDB" id="7206654at2"/>
<feature type="region of interest" description="Disordered" evidence="1">
    <location>
        <begin position="1"/>
        <end position="68"/>
    </location>
</feature>
<keyword evidence="3" id="KW-1185">Reference proteome</keyword>
<evidence type="ECO:0000256" key="1">
    <source>
        <dbReference type="SAM" id="MobiDB-lite"/>
    </source>
</evidence>
<comment type="caution">
    <text evidence="2">The sequence shown here is derived from an EMBL/GenBank/DDBJ whole genome shotgun (WGS) entry which is preliminary data.</text>
</comment>
<feature type="compositionally biased region" description="Polar residues" evidence="1">
    <location>
        <begin position="1"/>
        <end position="10"/>
    </location>
</feature>
<dbReference type="EMBL" id="APMP01000018">
    <property type="protein sequence ID" value="ENZ81381.1"/>
    <property type="molecule type" value="Genomic_DNA"/>
</dbReference>
<accession>R0CY22</accession>
<dbReference type="AlphaFoldDB" id="R0CY22"/>
<reference evidence="2 3" key="1">
    <citation type="journal article" date="2013" name="Genome Announc.">
        <title>Draft Genome Sequence for Caulobacter sp. Strain OR37, a Bacterium Tolerant to Heavy Metals.</title>
        <authorList>
            <person name="Utturkar S.M."/>
            <person name="Bollmann A."/>
            <person name="Brzoska R.M."/>
            <person name="Klingeman D.M."/>
            <person name="Epstein S.E."/>
            <person name="Palumbo A.V."/>
            <person name="Brown S.D."/>
        </authorList>
    </citation>
    <scope>NUCLEOTIDE SEQUENCE [LARGE SCALE GENOMIC DNA]</scope>
    <source>
        <strain evidence="2 3">OR37</strain>
    </source>
</reference>
<protein>
    <submittedName>
        <fullName evidence="2">Uncharacterized protein</fullName>
    </submittedName>
</protein>
<gene>
    <name evidence="2" type="ORF">OR37_02788</name>
</gene>